<gene>
    <name evidence="2" type="ordered locus">PB2503_05782</name>
</gene>
<protein>
    <submittedName>
        <fullName evidence="2">Uncharacterized protein</fullName>
    </submittedName>
</protein>
<organism evidence="2 3">
    <name type="scientific">Parvularcula bermudensis (strain ATCC BAA-594 / HTCC2503 / KCTC 12087)</name>
    <dbReference type="NCBI Taxonomy" id="314260"/>
    <lineage>
        <taxon>Bacteria</taxon>
        <taxon>Pseudomonadati</taxon>
        <taxon>Pseudomonadota</taxon>
        <taxon>Alphaproteobacteria</taxon>
        <taxon>Parvularculales</taxon>
        <taxon>Parvularculaceae</taxon>
        <taxon>Parvularcula</taxon>
    </lineage>
</organism>
<keyword evidence="3" id="KW-1185">Reference proteome</keyword>
<reference evidence="3" key="1">
    <citation type="submission" date="2010-08" db="EMBL/GenBank/DDBJ databases">
        <title>Genome sequence of Parvularcula bermudensis HTCC2503.</title>
        <authorList>
            <person name="Kang D.-M."/>
            <person name="Oh H.-M."/>
            <person name="Cho J.-C."/>
        </authorList>
    </citation>
    <scope>NUCLEOTIDE SEQUENCE [LARGE SCALE GENOMIC DNA]</scope>
    <source>
        <strain evidence="3">ATCC BAA-594 / HTCC2503 / KCTC 12087</strain>
    </source>
</reference>
<evidence type="ECO:0000313" key="2">
    <source>
        <dbReference type="EMBL" id="ADM09227.1"/>
    </source>
</evidence>
<dbReference type="EMBL" id="CP002156">
    <property type="protein sequence ID" value="ADM09227.1"/>
    <property type="molecule type" value="Genomic_DNA"/>
</dbReference>
<accession>E0TGY7</accession>
<proteinExistence type="predicted"/>
<dbReference type="AlphaFoldDB" id="E0TGY7"/>
<dbReference type="HOGENOM" id="CLU_1979389_0_0_5"/>
<evidence type="ECO:0000313" key="3">
    <source>
        <dbReference type="Proteomes" id="UP000001302"/>
    </source>
</evidence>
<evidence type="ECO:0000256" key="1">
    <source>
        <dbReference type="SAM" id="MobiDB-lite"/>
    </source>
</evidence>
<dbReference type="KEGG" id="pbr:PB2503_05782"/>
<dbReference type="eggNOG" id="ENOG5033CHS">
    <property type="taxonomic scope" value="Bacteria"/>
</dbReference>
<feature type="region of interest" description="Disordered" evidence="1">
    <location>
        <begin position="1"/>
        <end position="26"/>
    </location>
</feature>
<reference evidence="2 3" key="2">
    <citation type="journal article" date="2011" name="J. Bacteriol.">
        <title>Complete genome sequence of strain HTCC2503T of Parvularcula bermudensis, the type species of the order "Parvularculales" in the class Alphaproteobacteria.</title>
        <authorList>
            <person name="Oh H.M."/>
            <person name="Kang I."/>
            <person name="Vergin K.L."/>
            <person name="Kang D."/>
            <person name="Rhee K.H."/>
            <person name="Giovannoni S.J."/>
            <person name="Cho J.C."/>
        </authorList>
    </citation>
    <scope>NUCLEOTIDE SEQUENCE [LARGE SCALE GENOMIC DNA]</scope>
    <source>
        <strain evidence="3">ATCC BAA-594 / HTCC2503 / KCTC 12087</strain>
    </source>
</reference>
<sequence length="126" mass="14157">MRYKKEAKKGGTRQRRGTQTDGKAERPIIEVDYDRYAAYLDEADLSEAQKREFLETLWNIIVGFIDLGFGVHPAQQARSPCGQLPENLPLSAKPAADQVKCPRTVLIENFEEAAEREIETMAGESS</sequence>
<dbReference type="Proteomes" id="UP000001302">
    <property type="component" value="Chromosome"/>
</dbReference>
<name>E0TGY7_PARBH</name>
<dbReference type="OrthoDB" id="7876422at2"/>
<feature type="compositionally biased region" description="Basic residues" evidence="1">
    <location>
        <begin position="1"/>
        <end position="16"/>
    </location>
</feature>
<dbReference type="RefSeq" id="WP_013300201.1">
    <property type="nucleotide sequence ID" value="NC_014414.1"/>
</dbReference>